<dbReference type="InterPro" id="IPR045005">
    <property type="entry name" value="BPM1-6"/>
</dbReference>
<dbReference type="Pfam" id="PF22486">
    <property type="entry name" value="MATH_2"/>
    <property type="match status" value="1"/>
</dbReference>
<dbReference type="Proteomes" id="UP001224775">
    <property type="component" value="Unassembled WGS sequence"/>
</dbReference>
<organism evidence="3 4">
    <name type="scientific">Skeletonema marinoi</name>
    <dbReference type="NCBI Taxonomy" id="267567"/>
    <lineage>
        <taxon>Eukaryota</taxon>
        <taxon>Sar</taxon>
        <taxon>Stramenopiles</taxon>
        <taxon>Ochrophyta</taxon>
        <taxon>Bacillariophyta</taxon>
        <taxon>Coscinodiscophyceae</taxon>
        <taxon>Thalassiosirophycidae</taxon>
        <taxon>Thalassiosirales</taxon>
        <taxon>Skeletonemataceae</taxon>
        <taxon>Skeletonema</taxon>
        <taxon>Skeletonema marinoi-dohrnii complex</taxon>
    </lineage>
</organism>
<proteinExistence type="predicted"/>
<gene>
    <name evidence="3" type="ORF">QTG54_015777</name>
</gene>
<evidence type="ECO:0008006" key="5">
    <source>
        <dbReference type="Google" id="ProtNLM"/>
    </source>
</evidence>
<reference evidence="3" key="1">
    <citation type="submission" date="2023-06" db="EMBL/GenBank/DDBJ databases">
        <title>Survivors Of The Sea: Transcriptome response of Skeletonema marinoi to long-term dormancy.</title>
        <authorList>
            <person name="Pinder M.I.M."/>
            <person name="Kourtchenko O."/>
            <person name="Robertson E.K."/>
            <person name="Larsson T."/>
            <person name="Maumus F."/>
            <person name="Osuna-Cruz C.M."/>
            <person name="Vancaester E."/>
            <person name="Stenow R."/>
            <person name="Vandepoele K."/>
            <person name="Ploug H."/>
            <person name="Bruchert V."/>
            <person name="Godhe A."/>
            <person name="Topel M."/>
        </authorList>
    </citation>
    <scope>NUCLEOTIDE SEQUENCE</scope>
    <source>
        <strain evidence="3">R05AC</strain>
    </source>
</reference>
<evidence type="ECO:0000313" key="4">
    <source>
        <dbReference type="Proteomes" id="UP001224775"/>
    </source>
</evidence>
<dbReference type="InterPro" id="IPR008974">
    <property type="entry name" value="TRAF-like"/>
</dbReference>
<keyword evidence="4" id="KW-1185">Reference proteome</keyword>
<dbReference type="GO" id="GO:0016567">
    <property type="term" value="P:protein ubiquitination"/>
    <property type="evidence" value="ECO:0007669"/>
    <property type="project" value="InterPro"/>
</dbReference>
<name>A0AAD8XTW0_9STRA</name>
<dbReference type="CDD" id="cd00121">
    <property type="entry name" value="MATH"/>
    <property type="match status" value="1"/>
</dbReference>
<dbReference type="PANTHER" id="PTHR26379:SF187">
    <property type="entry name" value="OS07G0655300 PROTEIN"/>
    <property type="match status" value="1"/>
</dbReference>
<dbReference type="InterPro" id="IPR000210">
    <property type="entry name" value="BTB/POZ_dom"/>
</dbReference>
<dbReference type="PROSITE" id="PS50097">
    <property type="entry name" value="BTB"/>
    <property type="match status" value="1"/>
</dbReference>
<evidence type="ECO:0000313" key="3">
    <source>
        <dbReference type="EMBL" id="KAK1733489.1"/>
    </source>
</evidence>
<feature type="domain" description="MATH" evidence="2">
    <location>
        <begin position="22"/>
        <end position="152"/>
    </location>
</feature>
<dbReference type="SUPFAM" id="SSF49599">
    <property type="entry name" value="TRAF domain-like"/>
    <property type="match status" value="1"/>
</dbReference>
<dbReference type="EMBL" id="JATAAI010000048">
    <property type="protein sequence ID" value="KAK1733489.1"/>
    <property type="molecule type" value="Genomic_DNA"/>
</dbReference>
<dbReference type="SUPFAM" id="SSF54695">
    <property type="entry name" value="POZ domain"/>
    <property type="match status" value="1"/>
</dbReference>
<evidence type="ECO:0000259" key="2">
    <source>
        <dbReference type="PROSITE" id="PS50144"/>
    </source>
</evidence>
<dbReference type="Pfam" id="PF00651">
    <property type="entry name" value="BTB"/>
    <property type="match status" value="1"/>
</dbReference>
<protein>
    <recommendedName>
        <fullName evidence="5">BTB domain-containing protein</fullName>
    </recommendedName>
</protein>
<sequence>MPLVETTKLWTEEAAPRLGWGTFQFGLAFSELSLTMGDYILTPLFKCNGCVWQLVIYPNGCNAASDGVVSIFLKLCAKENEHREHAVHEIHIIDKFWQKTGMMMAFDSSSFENIPNPTNMGVGGSRIFTRSVILDASKNILDENGVLRIVALMSGSAWRKMPFDNIIPTKNIASIFLDDTYADVRFEVSHSLPTNEATTKKKKSSDIYPAHSQILKACAPMLAQLVELANVNERKDEGVSHVEISGTDPDIFRGMLGHVYGNEIPKEELKRNSKRYIEIADRFAIITLKWSAEETYLETMDLNIENANEILLYAVSKNCYVLKEYVIIYMLENAQHPSAKAMFDFGSLNLCYEIIQTSLRRNERMTTSQNLNQLSCRDMRNVLVEKGIVPDIDFSGREDLTTAMSSFM</sequence>
<comment type="caution">
    <text evidence="3">The sequence shown here is derived from an EMBL/GenBank/DDBJ whole genome shotgun (WGS) entry which is preliminary data.</text>
</comment>
<dbReference type="Gene3D" id="3.30.710.10">
    <property type="entry name" value="Potassium Channel Kv1.1, Chain A"/>
    <property type="match status" value="1"/>
</dbReference>
<dbReference type="InterPro" id="IPR002083">
    <property type="entry name" value="MATH/TRAF_dom"/>
</dbReference>
<dbReference type="AlphaFoldDB" id="A0AAD8XTW0"/>
<dbReference type="Gene3D" id="2.60.210.10">
    <property type="entry name" value="Apoptosis, Tumor Necrosis Factor Receptor Associated Protein 2, Chain A"/>
    <property type="match status" value="1"/>
</dbReference>
<evidence type="ECO:0000259" key="1">
    <source>
        <dbReference type="PROSITE" id="PS50097"/>
    </source>
</evidence>
<accession>A0AAD8XTW0</accession>
<feature type="domain" description="BTB" evidence="1">
    <location>
        <begin position="182"/>
        <end position="268"/>
    </location>
</feature>
<dbReference type="PROSITE" id="PS50144">
    <property type="entry name" value="MATH"/>
    <property type="match status" value="1"/>
</dbReference>
<dbReference type="InterPro" id="IPR011333">
    <property type="entry name" value="SKP1/BTB/POZ_sf"/>
</dbReference>
<dbReference type="PANTHER" id="PTHR26379">
    <property type="entry name" value="BTB/POZ AND MATH DOMAIN-CONTAINING PROTEIN 1"/>
    <property type="match status" value="1"/>
</dbReference>